<organism evidence="7 8">
    <name type="scientific">Cellulomonas septica</name>
    <dbReference type="NCBI Taxonomy" id="285080"/>
    <lineage>
        <taxon>Bacteria</taxon>
        <taxon>Bacillati</taxon>
        <taxon>Actinomycetota</taxon>
        <taxon>Actinomycetes</taxon>
        <taxon>Micrococcales</taxon>
        <taxon>Cellulomonadaceae</taxon>
        <taxon>Cellulomonas</taxon>
    </lineage>
</organism>
<accession>A0ABX1JUJ3</accession>
<keyword evidence="8" id="KW-1185">Reference proteome</keyword>
<evidence type="ECO:0000259" key="6">
    <source>
        <dbReference type="PROSITE" id="PS50977"/>
    </source>
</evidence>
<dbReference type="EMBL" id="JAAXOY010000001">
    <property type="protein sequence ID" value="NKY37976.1"/>
    <property type="molecule type" value="Genomic_DNA"/>
</dbReference>
<keyword evidence="3" id="KW-0804">Transcription</keyword>
<keyword evidence="1" id="KW-0805">Transcription regulation</keyword>
<dbReference type="PANTHER" id="PTHR30055">
    <property type="entry name" value="HTH-TYPE TRANSCRIPTIONAL REGULATOR RUTR"/>
    <property type="match status" value="1"/>
</dbReference>
<proteinExistence type="predicted"/>
<feature type="region of interest" description="Disordered" evidence="5">
    <location>
        <begin position="213"/>
        <end position="234"/>
    </location>
</feature>
<protein>
    <submittedName>
        <fullName evidence="7">TetR/AcrR family transcriptional regulator</fullName>
    </submittedName>
</protein>
<evidence type="ECO:0000256" key="3">
    <source>
        <dbReference type="ARBA" id="ARBA00023163"/>
    </source>
</evidence>
<evidence type="ECO:0000313" key="7">
    <source>
        <dbReference type="EMBL" id="NKY37976.1"/>
    </source>
</evidence>
<reference evidence="7 8" key="1">
    <citation type="submission" date="2020-04" db="EMBL/GenBank/DDBJ databases">
        <title>MicrobeNet Type strains.</title>
        <authorList>
            <person name="Nicholson A.C."/>
        </authorList>
    </citation>
    <scope>NUCLEOTIDE SEQUENCE [LARGE SCALE GENOMIC DNA]</scope>
    <source>
        <strain evidence="7 8">ATCC BAA-787</strain>
    </source>
</reference>
<dbReference type="Gene3D" id="1.10.357.10">
    <property type="entry name" value="Tetracycline Repressor, domain 2"/>
    <property type="match status" value="1"/>
</dbReference>
<evidence type="ECO:0000256" key="1">
    <source>
        <dbReference type="ARBA" id="ARBA00023015"/>
    </source>
</evidence>
<dbReference type="Pfam" id="PF00440">
    <property type="entry name" value="TetR_N"/>
    <property type="match status" value="1"/>
</dbReference>
<dbReference type="InterPro" id="IPR009057">
    <property type="entry name" value="Homeodomain-like_sf"/>
</dbReference>
<comment type="caution">
    <text evidence="7">The sequence shown here is derived from an EMBL/GenBank/DDBJ whole genome shotgun (WGS) entry which is preliminary data.</text>
</comment>
<gene>
    <name evidence="7" type="ORF">HGA02_00115</name>
</gene>
<dbReference type="PROSITE" id="PS50977">
    <property type="entry name" value="HTH_TETR_2"/>
    <property type="match status" value="1"/>
</dbReference>
<feature type="region of interest" description="Disordered" evidence="5">
    <location>
        <begin position="1"/>
        <end position="30"/>
    </location>
</feature>
<dbReference type="SUPFAM" id="SSF46689">
    <property type="entry name" value="Homeodomain-like"/>
    <property type="match status" value="1"/>
</dbReference>
<dbReference type="PANTHER" id="PTHR30055:SF234">
    <property type="entry name" value="HTH-TYPE TRANSCRIPTIONAL REGULATOR BETI"/>
    <property type="match status" value="1"/>
</dbReference>
<dbReference type="InterPro" id="IPR050109">
    <property type="entry name" value="HTH-type_TetR-like_transc_reg"/>
</dbReference>
<keyword evidence="2 4" id="KW-0238">DNA-binding</keyword>
<evidence type="ECO:0000256" key="2">
    <source>
        <dbReference type="ARBA" id="ARBA00023125"/>
    </source>
</evidence>
<feature type="DNA-binding region" description="H-T-H motif" evidence="4">
    <location>
        <begin position="83"/>
        <end position="102"/>
    </location>
</feature>
<feature type="compositionally biased region" description="Polar residues" evidence="5">
    <location>
        <begin position="225"/>
        <end position="234"/>
    </location>
</feature>
<dbReference type="InterPro" id="IPR001647">
    <property type="entry name" value="HTH_TetR"/>
</dbReference>
<evidence type="ECO:0000256" key="5">
    <source>
        <dbReference type="SAM" id="MobiDB-lite"/>
    </source>
</evidence>
<name>A0ABX1JUJ3_9CELL</name>
<evidence type="ECO:0000256" key="4">
    <source>
        <dbReference type="PROSITE-ProRule" id="PRU00335"/>
    </source>
</evidence>
<dbReference type="PRINTS" id="PR00455">
    <property type="entry name" value="HTHTETR"/>
</dbReference>
<sequence>MRCRRAGSWSPDSTRRTNSAASVSLISPARSTGARRARTCWAQTPRRTSCWANTIASHRYEVRTAVLRATSTVVADRGLLGVTMTAIAKEAGIGRATLYKYFPDVESVLQEWHSEQVHAHLEQLHALAADAGDPVERIRRVLCTHGVNLFESRIDAGAAAVVASRHASGRFEEHGSALQRLVASLIRTAQADPRCVTTWMRTSSPCSRSVQFRELGAQPRRWRPSGSSTRPAPP</sequence>
<feature type="compositionally biased region" description="Polar residues" evidence="5">
    <location>
        <begin position="10"/>
        <end position="25"/>
    </location>
</feature>
<evidence type="ECO:0000313" key="8">
    <source>
        <dbReference type="Proteomes" id="UP000777774"/>
    </source>
</evidence>
<feature type="domain" description="HTH tetR-type" evidence="6">
    <location>
        <begin position="60"/>
        <end position="120"/>
    </location>
</feature>
<dbReference type="Proteomes" id="UP000777774">
    <property type="component" value="Unassembled WGS sequence"/>
</dbReference>